<evidence type="ECO:0000313" key="2">
    <source>
        <dbReference type="EMBL" id="MBO0947493.1"/>
    </source>
</evidence>
<feature type="signal peptide" evidence="1">
    <location>
        <begin position="1"/>
        <end position="18"/>
    </location>
</feature>
<dbReference type="EMBL" id="JAFMYW010000001">
    <property type="protein sequence ID" value="MBO0947493.1"/>
    <property type="molecule type" value="Genomic_DNA"/>
</dbReference>
<dbReference type="Proteomes" id="UP000664628">
    <property type="component" value="Unassembled WGS sequence"/>
</dbReference>
<feature type="chain" id="PRO_5045285568" description="Right-handed parallel beta-helix repeat-containing protein" evidence="1">
    <location>
        <begin position="19"/>
        <end position="693"/>
    </location>
</feature>
<gene>
    <name evidence="2" type="ORF">J2I46_02805</name>
</gene>
<proteinExistence type="predicted"/>
<keyword evidence="3" id="KW-1185">Reference proteome</keyword>
<protein>
    <recommendedName>
        <fullName evidence="4">Right-handed parallel beta-helix repeat-containing protein</fullName>
    </recommendedName>
</protein>
<reference evidence="2 3" key="1">
    <citation type="submission" date="2021-03" db="EMBL/GenBank/DDBJ databases">
        <title>Fibrella sp. HMF5405 genome sequencing and assembly.</title>
        <authorList>
            <person name="Kang H."/>
            <person name="Kim H."/>
            <person name="Bae S."/>
            <person name="Joh K."/>
        </authorList>
    </citation>
    <scope>NUCLEOTIDE SEQUENCE [LARGE SCALE GENOMIC DNA]</scope>
    <source>
        <strain evidence="2 3">HMF5405</strain>
    </source>
</reference>
<organism evidence="2 3">
    <name type="scientific">Fibrella forsythiae</name>
    <dbReference type="NCBI Taxonomy" id="2817061"/>
    <lineage>
        <taxon>Bacteria</taxon>
        <taxon>Pseudomonadati</taxon>
        <taxon>Bacteroidota</taxon>
        <taxon>Cytophagia</taxon>
        <taxon>Cytophagales</taxon>
        <taxon>Spirosomataceae</taxon>
        <taxon>Fibrella</taxon>
    </lineage>
</organism>
<evidence type="ECO:0008006" key="4">
    <source>
        <dbReference type="Google" id="ProtNLM"/>
    </source>
</evidence>
<sequence>MKRFLLLLLPFVVTLARAQTVTPIKQTAEINGQPYYSTGNPAKGAAWKPYSGTATGGGSGTYVSGPVAFTNLTGVPSYLTSGALAAKLETALYNSNRTADQAATAAALAAGNNAQIGLNNHVSNSNNPHGTTKDQVGLSNVPNVNTTNPANIIQSPGYRFVTDAQINTWNSPPTNSTANVSAATVRSYLSAGNGLLYDQSAGQYYINASDVNVIVKSYLKSRDGYAAGKVLQADGNEFTWVTPTSTTVTGGSSGTVAPGGSVVSADHIFADSTVSRSNPGVMTDVLLTNTADLLTFITTPQTNKRGILTNAATPYDNGSGGFSRTGAWTNVMLTAQTSATLISTGTNVMTFQGSNTVNRVYLKGITFKSTNTGGGYPMVFTNELVSFDGLEIGYCKFVGTNTGNFNGFGVIQYSTSSNSGGTSANLYLHDNEFIDIPRCGVEILSQGYDAVRLTNVTIAANRFRNSAANSGEFNRMATSLSGLITNIYHARNHSTNAKNMAYEFVNVKYAKGESNTAVASLETCVGYSVSDDGRNSTEQIYLEGGYFNVTSRPFQLYDCKDVHIKGGLYIAGRGIDMNTRLSSIESITATCTNLFNAEAIVQFGGTSNNNVLKSSVLSSWGSAALGREPSYETVVLRSGTYANVVSGTVAAPLILRQGKRPGGGYFTDGQVVNQGTASPANTVSGTITVQLEP</sequence>
<evidence type="ECO:0000313" key="3">
    <source>
        <dbReference type="Proteomes" id="UP000664628"/>
    </source>
</evidence>
<keyword evidence="1" id="KW-0732">Signal</keyword>
<dbReference type="RefSeq" id="WP_207327401.1">
    <property type="nucleotide sequence ID" value="NZ_JAFMYW010000001.1"/>
</dbReference>
<evidence type="ECO:0000256" key="1">
    <source>
        <dbReference type="SAM" id="SignalP"/>
    </source>
</evidence>
<comment type="caution">
    <text evidence="2">The sequence shown here is derived from an EMBL/GenBank/DDBJ whole genome shotgun (WGS) entry which is preliminary data.</text>
</comment>
<accession>A0ABS3JBY3</accession>
<name>A0ABS3JBY3_9BACT</name>